<keyword evidence="1" id="KW-0472">Membrane</keyword>
<dbReference type="AlphaFoldDB" id="A0A165CL33"/>
<evidence type="ECO:0000313" key="2">
    <source>
        <dbReference type="EMBL" id="KZV82665.1"/>
    </source>
</evidence>
<evidence type="ECO:0000256" key="1">
    <source>
        <dbReference type="SAM" id="Phobius"/>
    </source>
</evidence>
<evidence type="ECO:0000313" key="3">
    <source>
        <dbReference type="Proteomes" id="UP000077266"/>
    </source>
</evidence>
<protein>
    <submittedName>
        <fullName evidence="2">Uncharacterized protein</fullName>
    </submittedName>
</protein>
<dbReference type="OrthoDB" id="411632at2759"/>
<keyword evidence="3" id="KW-1185">Reference proteome</keyword>
<dbReference type="Proteomes" id="UP000077266">
    <property type="component" value="Unassembled WGS sequence"/>
</dbReference>
<organism evidence="2 3">
    <name type="scientific">Exidia glandulosa HHB12029</name>
    <dbReference type="NCBI Taxonomy" id="1314781"/>
    <lineage>
        <taxon>Eukaryota</taxon>
        <taxon>Fungi</taxon>
        <taxon>Dikarya</taxon>
        <taxon>Basidiomycota</taxon>
        <taxon>Agaricomycotina</taxon>
        <taxon>Agaricomycetes</taxon>
        <taxon>Auriculariales</taxon>
        <taxon>Exidiaceae</taxon>
        <taxon>Exidia</taxon>
    </lineage>
</organism>
<name>A0A165CL33_EXIGL</name>
<dbReference type="STRING" id="1314781.A0A165CL33"/>
<accession>A0A165CL33</accession>
<feature type="transmembrane region" description="Helical" evidence="1">
    <location>
        <begin position="27"/>
        <end position="45"/>
    </location>
</feature>
<reference evidence="2 3" key="1">
    <citation type="journal article" date="2016" name="Mol. Biol. Evol.">
        <title>Comparative Genomics of Early-Diverging Mushroom-Forming Fungi Provides Insights into the Origins of Lignocellulose Decay Capabilities.</title>
        <authorList>
            <person name="Nagy L.G."/>
            <person name="Riley R."/>
            <person name="Tritt A."/>
            <person name="Adam C."/>
            <person name="Daum C."/>
            <person name="Floudas D."/>
            <person name="Sun H."/>
            <person name="Yadav J.S."/>
            <person name="Pangilinan J."/>
            <person name="Larsson K.H."/>
            <person name="Matsuura K."/>
            <person name="Barry K."/>
            <person name="Labutti K."/>
            <person name="Kuo R."/>
            <person name="Ohm R.A."/>
            <person name="Bhattacharya S.S."/>
            <person name="Shirouzu T."/>
            <person name="Yoshinaga Y."/>
            <person name="Martin F.M."/>
            <person name="Grigoriev I.V."/>
            <person name="Hibbett D.S."/>
        </authorList>
    </citation>
    <scope>NUCLEOTIDE SEQUENCE [LARGE SCALE GENOMIC DNA]</scope>
    <source>
        <strain evidence="2 3">HHB12029</strain>
    </source>
</reference>
<dbReference type="EMBL" id="KV426309">
    <property type="protein sequence ID" value="KZV82665.1"/>
    <property type="molecule type" value="Genomic_DNA"/>
</dbReference>
<sequence>MAWRPPGYLPLFQNQAAWSSRRGPRTLLLLLIALPVSFWLWLRYINSGWLSLQFDIRSSTPDPRPEGVLLVSAYFPFPSAKHSQDEYNAWLGHFLSTISADLYFFTTPEMGDTVRALRGPDLPLVLNTHYKSPFDIEPLKDRRKQVEAMHGMDREQGWHNPNLYAIWAAKPFFVNEALHHVDDLFFRRTQPPHPGFSHLGHRYKYVFWVDCGSFRAPHPIRQWPYIPRVDAVFKEGARKSGTKEEDLVLVPIQWTPPDHTRSWNESMGPIDIDLSEGSFFGGHPEAVRWWYRAYFAYFNHYADKGLFVGKDQTLMNSLLYLFRDRIINVWYNDPAAPERRYKGVLGDCSGWWYYYFFWLATPREQLAQAREWYEGNARCRVARVVSFAGVLRQTFGRDWVGPKATLPLIEDK</sequence>
<dbReference type="InParanoid" id="A0A165CL33"/>
<keyword evidence="1" id="KW-0812">Transmembrane</keyword>
<gene>
    <name evidence="2" type="ORF">EXIGLDRAFT_729364</name>
</gene>
<keyword evidence="1" id="KW-1133">Transmembrane helix</keyword>
<proteinExistence type="predicted"/>